<dbReference type="AlphaFoldDB" id="A0A6N3DTU0"/>
<organism evidence="1">
    <name type="scientific">Streptococcus oralis</name>
    <dbReference type="NCBI Taxonomy" id="1303"/>
    <lineage>
        <taxon>Bacteria</taxon>
        <taxon>Bacillati</taxon>
        <taxon>Bacillota</taxon>
        <taxon>Bacilli</taxon>
        <taxon>Lactobacillales</taxon>
        <taxon>Streptococcaceae</taxon>
        <taxon>Streptococcus</taxon>
    </lineage>
</organism>
<gene>
    <name evidence="1" type="ORF">SRLFYP117_01545</name>
</gene>
<name>A0A6N3DTU0_STROR</name>
<evidence type="ECO:0000313" key="1">
    <source>
        <dbReference type="EMBL" id="VYU29413.1"/>
    </source>
</evidence>
<sequence length="35" mass="4331">MRVKEVRLNFFYILQKNKTNFKKAIIELFINDAVW</sequence>
<proteinExistence type="predicted"/>
<accession>A0A6N3DTU0</accession>
<dbReference type="EMBL" id="CACRUL010000018">
    <property type="protein sequence ID" value="VYU29413.1"/>
    <property type="molecule type" value="Genomic_DNA"/>
</dbReference>
<protein>
    <submittedName>
        <fullName evidence="1">Uncharacterized protein</fullName>
    </submittedName>
</protein>
<reference evidence="1" key="1">
    <citation type="submission" date="2019-11" db="EMBL/GenBank/DDBJ databases">
        <authorList>
            <person name="Feng L."/>
        </authorList>
    </citation>
    <scope>NUCLEOTIDE SEQUENCE</scope>
    <source>
        <strain evidence="1">SrubneriLFYP117</strain>
    </source>
</reference>